<feature type="compositionally biased region" description="Basic and acidic residues" evidence="1">
    <location>
        <begin position="105"/>
        <end position="119"/>
    </location>
</feature>
<feature type="non-terminal residue" evidence="2">
    <location>
        <position position="1"/>
    </location>
</feature>
<protein>
    <submittedName>
        <fullName evidence="2">Branched-chain amino acid transport ATP-binding protein LivF</fullName>
    </submittedName>
</protein>
<feature type="non-terminal residue" evidence="2">
    <location>
        <position position="256"/>
    </location>
</feature>
<proteinExistence type="predicted"/>
<feature type="compositionally biased region" description="Basic and acidic residues" evidence="1">
    <location>
        <begin position="1"/>
        <end position="12"/>
    </location>
</feature>
<gene>
    <name evidence="2" type="ORF">AVDCRST_MAG59-169</name>
</gene>
<organism evidence="2">
    <name type="scientific">uncultured Thermomicrobiales bacterium</name>
    <dbReference type="NCBI Taxonomy" id="1645740"/>
    <lineage>
        <taxon>Bacteria</taxon>
        <taxon>Pseudomonadati</taxon>
        <taxon>Thermomicrobiota</taxon>
        <taxon>Thermomicrobia</taxon>
        <taxon>Thermomicrobiales</taxon>
        <taxon>environmental samples</taxon>
    </lineage>
</organism>
<feature type="compositionally biased region" description="Basic residues" evidence="1">
    <location>
        <begin position="13"/>
        <end position="28"/>
    </location>
</feature>
<evidence type="ECO:0000313" key="2">
    <source>
        <dbReference type="EMBL" id="CAA9535243.1"/>
    </source>
</evidence>
<accession>A0A6J4TXZ2</accession>
<feature type="compositionally biased region" description="Basic and acidic residues" evidence="1">
    <location>
        <begin position="222"/>
        <end position="232"/>
    </location>
</feature>
<name>A0A6J4TXZ2_9BACT</name>
<dbReference type="GO" id="GO:0005524">
    <property type="term" value="F:ATP binding"/>
    <property type="evidence" value="ECO:0007669"/>
    <property type="project" value="UniProtKB-KW"/>
</dbReference>
<feature type="compositionally biased region" description="Low complexity" evidence="1">
    <location>
        <begin position="164"/>
        <end position="186"/>
    </location>
</feature>
<feature type="compositionally biased region" description="Basic and acidic residues" evidence="1">
    <location>
        <begin position="56"/>
        <end position="67"/>
    </location>
</feature>
<feature type="compositionally biased region" description="Basic and acidic residues" evidence="1">
    <location>
        <begin position="144"/>
        <end position="159"/>
    </location>
</feature>
<reference evidence="2" key="1">
    <citation type="submission" date="2020-02" db="EMBL/GenBank/DDBJ databases">
        <authorList>
            <person name="Meier V. D."/>
        </authorList>
    </citation>
    <scope>NUCLEOTIDE SEQUENCE</scope>
    <source>
        <strain evidence="2">AVDCRST_MAG59</strain>
    </source>
</reference>
<feature type="region of interest" description="Disordered" evidence="1">
    <location>
        <begin position="1"/>
        <end position="256"/>
    </location>
</feature>
<feature type="compositionally biased region" description="Basic residues" evidence="1">
    <location>
        <begin position="46"/>
        <end position="55"/>
    </location>
</feature>
<keyword evidence="2" id="KW-0547">Nucleotide-binding</keyword>
<evidence type="ECO:0000256" key="1">
    <source>
        <dbReference type="SAM" id="MobiDB-lite"/>
    </source>
</evidence>
<dbReference type="EMBL" id="CADCWF010000009">
    <property type="protein sequence ID" value="CAA9535243.1"/>
    <property type="molecule type" value="Genomic_DNA"/>
</dbReference>
<sequence>ERDPSRRPADPGRHRRRGDARPARRAGLLRRDPGGQGHLAGGARARAGRPRRSQRGRQDDDAAHDLRPVPSPHRHDRLRRGRPDPARAAPDRRPGHRPGAGGAPDLRRPDGAREPDARRHSPQGPGRPRWRSGARLRPLPGPPRADRPEGGHDVRRRAADAGNRPGADGEAEPAAPGRAVARPGTADGRPHLRGHRPPQGGGGDDAAGRAERPQGAGGGRPRLRDGDRDHHDERRRRGVGRQPGDRKGLPWPRRGM</sequence>
<keyword evidence="2" id="KW-0067">ATP-binding</keyword>
<dbReference type="AlphaFoldDB" id="A0A6J4TXZ2"/>
<feature type="compositionally biased region" description="Basic and acidic residues" evidence="1">
    <location>
        <begin position="81"/>
        <end position="93"/>
    </location>
</feature>